<evidence type="ECO:0000256" key="1">
    <source>
        <dbReference type="SAM" id="SignalP"/>
    </source>
</evidence>
<dbReference type="AlphaFoldDB" id="A0A3Q9URM0"/>
<proteinExistence type="predicted"/>
<dbReference type="KEGG" id="rfs:C1I64_10810"/>
<sequence>MRSLLALASILHAEPAVVLAALADVLAADDGPAFERSADELERRLPVVGVEQWRVLADEEGSRVECEFVASGASSALAGVLARRRIRDAPERFRRVVTAVADAVEPRA</sequence>
<dbReference type="EMBL" id="CP028137">
    <property type="protein sequence ID" value="AZZ52486.1"/>
    <property type="molecule type" value="Genomic_DNA"/>
</dbReference>
<organism evidence="2 3">
    <name type="scientific">Rathayibacter festucae DSM 15932</name>
    <dbReference type="NCBI Taxonomy" id="1328866"/>
    <lineage>
        <taxon>Bacteria</taxon>
        <taxon>Bacillati</taxon>
        <taxon>Actinomycetota</taxon>
        <taxon>Actinomycetes</taxon>
        <taxon>Micrococcales</taxon>
        <taxon>Microbacteriaceae</taxon>
        <taxon>Rathayibacter</taxon>
    </lineage>
</organism>
<keyword evidence="1" id="KW-0732">Signal</keyword>
<evidence type="ECO:0000313" key="2">
    <source>
        <dbReference type="EMBL" id="AZZ52486.1"/>
    </source>
</evidence>
<evidence type="ECO:0000313" key="3">
    <source>
        <dbReference type="Proteomes" id="UP000285317"/>
    </source>
</evidence>
<gene>
    <name evidence="2" type="ORF">C1I64_10810</name>
</gene>
<accession>A0A3Q9URM0</accession>
<feature type="signal peptide" evidence="1">
    <location>
        <begin position="1"/>
        <end position="20"/>
    </location>
</feature>
<feature type="chain" id="PRO_5018692628" evidence="1">
    <location>
        <begin position="21"/>
        <end position="108"/>
    </location>
</feature>
<dbReference type="RefSeq" id="WP_127887199.1">
    <property type="nucleotide sequence ID" value="NZ_CP028137.1"/>
</dbReference>
<protein>
    <submittedName>
        <fullName evidence="2">Uncharacterized protein</fullName>
    </submittedName>
</protein>
<name>A0A3Q9URM0_9MICO</name>
<dbReference type="Proteomes" id="UP000285317">
    <property type="component" value="Chromosome"/>
</dbReference>
<reference evidence="2 3" key="1">
    <citation type="submission" date="2018-03" db="EMBL/GenBank/DDBJ databases">
        <title>Bacteriophage NCPPB3778 and a type I-E CRISPR drive the evolution of the US Biological Select Agent, Rathayibacter toxicus.</title>
        <authorList>
            <person name="Davis E.W.II."/>
            <person name="Tabima J.F."/>
            <person name="Weisberg A.J."/>
            <person name="Dantas Lopes L."/>
            <person name="Wiseman M.S."/>
            <person name="Wiseman M.S."/>
            <person name="Pupko T."/>
            <person name="Belcher M.S."/>
            <person name="Sechler A.J."/>
            <person name="Tancos M.A."/>
            <person name="Schroeder B.K."/>
            <person name="Murray T.D."/>
            <person name="Luster D.G."/>
            <person name="Schneider W.L."/>
            <person name="Rogers E."/>
            <person name="Andreote F.D."/>
            <person name="Grunwald N.J."/>
            <person name="Putnam M.L."/>
            <person name="Chang J.H."/>
        </authorList>
    </citation>
    <scope>NUCLEOTIDE SEQUENCE [LARGE SCALE GENOMIC DNA]</scope>
    <source>
        <strain evidence="2 3">DSM 15932</strain>
    </source>
</reference>